<dbReference type="Proteomes" id="UP000199064">
    <property type="component" value="Unassembled WGS sequence"/>
</dbReference>
<feature type="chain" id="PRO_5011490811" evidence="1">
    <location>
        <begin position="21"/>
        <end position="266"/>
    </location>
</feature>
<proteinExistence type="predicted"/>
<name>A0A1H4N3N7_9HYPH</name>
<dbReference type="EMBL" id="FNSL01000001">
    <property type="protein sequence ID" value="SEB89212.1"/>
    <property type="molecule type" value="Genomic_DNA"/>
</dbReference>
<sequence length="266" mass="28274">MIRAAYLTLAMLLMAPQAHGASSQWQESEGGSVRLVTVGLPDEDGRLRGALEISLKSGWKTYWRNPGAAGIPPQIDVSRSSHIRAVEVQYPAPERIHDGETQWTGYRQSVSLPVIFTLDQANAATLIDADVFLGICETICIPFQASFTFDPGADADNVSDALAVRRAFASLPAPADGTFGIASVEKAGGALVLEGKVPASTLEPVLFLDHAHAHLLGTPRLEALDEGTARFVVEILNGDVGKLENSDLIYTLTADGEAVSGDIEIP</sequence>
<organism evidence="3 4">
    <name type="scientific">Nitratireductor aquibiodomus</name>
    <dbReference type="NCBI Taxonomy" id="204799"/>
    <lineage>
        <taxon>Bacteria</taxon>
        <taxon>Pseudomonadati</taxon>
        <taxon>Pseudomonadota</taxon>
        <taxon>Alphaproteobacteria</taxon>
        <taxon>Hyphomicrobiales</taxon>
        <taxon>Phyllobacteriaceae</taxon>
        <taxon>Nitratireductor</taxon>
    </lineage>
</organism>
<gene>
    <name evidence="3" type="ORF">SAMN05216452_3574</name>
</gene>
<evidence type="ECO:0000259" key="2">
    <source>
        <dbReference type="Pfam" id="PF11412"/>
    </source>
</evidence>
<feature type="signal peptide" evidence="1">
    <location>
        <begin position="1"/>
        <end position="20"/>
    </location>
</feature>
<dbReference type="RefSeq" id="WP_090329668.1">
    <property type="nucleotide sequence ID" value="NZ_FNSL01000001.1"/>
</dbReference>
<feature type="domain" description="Thiol:disulfide interchange protein DsbD N-terminal" evidence="2">
    <location>
        <begin position="47"/>
        <end position="147"/>
    </location>
</feature>
<evidence type="ECO:0000313" key="4">
    <source>
        <dbReference type="Proteomes" id="UP000199064"/>
    </source>
</evidence>
<reference evidence="4" key="1">
    <citation type="submission" date="2016-10" db="EMBL/GenBank/DDBJ databases">
        <authorList>
            <person name="Varghese N."/>
            <person name="Submissions S."/>
        </authorList>
    </citation>
    <scope>NUCLEOTIDE SEQUENCE [LARGE SCALE GENOMIC DNA]</scope>
    <source>
        <strain evidence="4">ES.061</strain>
    </source>
</reference>
<evidence type="ECO:0000313" key="3">
    <source>
        <dbReference type="EMBL" id="SEB89212.1"/>
    </source>
</evidence>
<dbReference type="AlphaFoldDB" id="A0A1H4N3N7"/>
<evidence type="ECO:0000256" key="1">
    <source>
        <dbReference type="SAM" id="SignalP"/>
    </source>
</evidence>
<dbReference type="InterPro" id="IPR028250">
    <property type="entry name" value="DsbDN"/>
</dbReference>
<accession>A0A1H4N3N7</accession>
<dbReference type="Pfam" id="PF11412">
    <property type="entry name" value="DsbD_N"/>
    <property type="match status" value="1"/>
</dbReference>
<protein>
    <submittedName>
        <fullName evidence="3">Thiol-disulfide interchange protein, contains DsbC and DsbD domains</fullName>
    </submittedName>
</protein>
<keyword evidence="1" id="KW-0732">Signal</keyword>
<keyword evidence="4" id="KW-1185">Reference proteome</keyword>